<protein>
    <submittedName>
        <fullName evidence="4">AraC family transcriptional regulator</fullName>
    </submittedName>
</protein>
<accession>A0A1A9M864</accession>
<dbReference type="AlphaFoldDB" id="A0A1A9M864"/>
<keyword evidence="2" id="KW-0804">Transcription</keyword>
<comment type="caution">
    <text evidence="5">The sequence shown here is derived from an EMBL/GenBank/DDBJ whole genome shotgun (WGS) entry which is preliminary data.</text>
</comment>
<evidence type="ECO:0000313" key="7">
    <source>
        <dbReference type="Proteomes" id="UP001303614"/>
    </source>
</evidence>
<dbReference type="InterPro" id="IPR018060">
    <property type="entry name" value="HTH_AraC"/>
</dbReference>
<organism evidence="5 6">
    <name type="scientific">Xanthomonas floridensis</name>
    <dbReference type="NCBI Taxonomy" id="1843580"/>
    <lineage>
        <taxon>Bacteria</taxon>
        <taxon>Pseudomonadati</taxon>
        <taxon>Pseudomonadota</taxon>
        <taxon>Gammaproteobacteria</taxon>
        <taxon>Lysobacterales</taxon>
        <taxon>Lysobacteraceae</taxon>
        <taxon>Xanthomonas</taxon>
    </lineage>
</organism>
<dbReference type="RefSeq" id="WP_064509863.1">
    <property type="nucleotide sequence ID" value="NZ_JAYFSN010000027.1"/>
</dbReference>
<name>A0A1A9M864_9XANT</name>
<dbReference type="OrthoDB" id="34150at2"/>
<dbReference type="PROSITE" id="PS01124">
    <property type="entry name" value="HTH_ARAC_FAMILY_2"/>
    <property type="match status" value="1"/>
</dbReference>
<dbReference type="EMBL" id="JAYFSO010000026">
    <property type="protein sequence ID" value="MEA5125668.1"/>
    <property type="molecule type" value="Genomic_DNA"/>
</dbReference>
<dbReference type="PANTHER" id="PTHR43436">
    <property type="entry name" value="ARAC-FAMILY TRANSCRIPTIONAL REGULATOR"/>
    <property type="match status" value="1"/>
</dbReference>
<reference evidence="5 6" key="1">
    <citation type="submission" date="2016-05" db="EMBL/GenBank/DDBJ databases">
        <title>Pathogenic, phenotypic and molecular characterisation of Xanthomonas nasturtii sp. nov. and Xanthomonas floridensis sp. nov., new species of Xanthomonas associated with watercress production in Florida.</title>
        <authorList>
            <person name="Vicente J.G."/>
            <person name="Rothwell S."/>
            <person name="Holub E.B."/>
            <person name="Studholme D.J."/>
        </authorList>
    </citation>
    <scope>NUCLEOTIDE SEQUENCE [LARGE SCALE GENOMIC DNA]</scope>
    <source>
        <strain evidence="5 6">WHRI 8848</strain>
    </source>
</reference>
<keyword evidence="1" id="KW-0805">Transcription regulation</keyword>
<dbReference type="GO" id="GO:0043565">
    <property type="term" value="F:sequence-specific DNA binding"/>
    <property type="evidence" value="ECO:0007669"/>
    <property type="project" value="InterPro"/>
</dbReference>
<evidence type="ECO:0000313" key="4">
    <source>
        <dbReference type="EMBL" id="MEA5125668.1"/>
    </source>
</evidence>
<evidence type="ECO:0000259" key="3">
    <source>
        <dbReference type="PROSITE" id="PS01124"/>
    </source>
</evidence>
<keyword evidence="7" id="KW-1185">Reference proteome</keyword>
<dbReference type="Pfam" id="PF12833">
    <property type="entry name" value="HTH_18"/>
    <property type="match status" value="1"/>
</dbReference>
<gene>
    <name evidence="5" type="ORF">A7D17_20470</name>
    <name evidence="4" type="ORF">VB146_17815</name>
</gene>
<evidence type="ECO:0000313" key="5">
    <source>
        <dbReference type="EMBL" id="OAG66723.1"/>
    </source>
</evidence>
<dbReference type="Pfam" id="PF06719">
    <property type="entry name" value="AraC_N"/>
    <property type="match status" value="1"/>
</dbReference>
<dbReference type="InterPro" id="IPR009594">
    <property type="entry name" value="Tscrpt_reg_HTH_AraC_N"/>
</dbReference>
<feature type="domain" description="HTH araC/xylS-type" evidence="3">
    <location>
        <begin position="187"/>
        <end position="285"/>
    </location>
</feature>
<dbReference type="STRING" id="1843580.A7D17_20470"/>
<sequence>MTDLHQLRALAERHATSSSQELLPRFRIGGLAPSPTPVPMLYEPTICLVLSGWKHVEVGHESFNYGEGQYLITAVDMPVMATITVNQESGDYLAMGLDLDPYVMAELALEMGVEGDRADVGNFCVADADTSLLDTWRRLCELLERPQEIAFMAPLVERELLFRLLQGPQGRILAAMVSGDRYTQRIRTAAVWIRKNFALTFSINDLAQTASMSVTVFYRRFKQIMAMSPLQYQKKVRLYEARSRLMSAQGDTASVAYDVGYESPSQFSREYKRLFGHPPVRVLQRAGAARTKPPQVRGL</sequence>
<dbReference type="Gene3D" id="1.10.10.60">
    <property type="entry name" value="Homeodomain-like"/>
    <property type="match status" value="1"/>
</dbReference>
<reference evidence="4 7" key="2">
    <citation type="submission" date="2023-12" db="EMBL/GenBank/DDBJ databases">
        <title>Genome sequencing of Xanthomonas floridensis.</title>
        <authorList>
            <person name="Greer S."/>
            <person name="Harrison J."/>
            <person name="Grant M."/>
            <person name="Vicente J."/>
            <person name="Studholme D."/>
        </authorList>
    </citation>
    <scope>NUCLEOTIDE SEQUENCE [LARGE SCALE GENOMIC DNA]</scope>
    <source>
        <strain evidence="4 7">WHRI 8848</strain>
    </source>
</reference>
<dbReference type="GO" id="GO:0003700">
    <property type="term" value="F:DNA-binding transcription factor activity"/>
    <property type="evidence" value="ECO:0007669"/>
    <property type="project" value="InterPro"/>
</dbReference>
<evidence type="ECO:0000256" key="2">
    <source>
        <dbReference type="ARBA" id="ARBA00023163"/>
    </source>
</evidence>
<dbReference type="SUPFAM" id="SSF46689">
    <property type="entry name" value="Homeodomain-like"/>
    <property type="match status" value="2"/>
</dbReference>
<dbReference type="Proteomes" id="UP001303614">
    <property type="component" value="Unassembled WGS sequence"/>
</dbReference>
<evidence type="ECO:0000256" key="1">
    <source>
        <dbReference type="ARBA" id="ARBA00023015"/>
    </source>
</evidence>
<dbReference type="Proteomes" id="UP000077659">
    <property type="component" value="Unassembled WGS sequence"/>
</dbReference>
<proteinExistence type="predicted"/>
<evidence type="ECO:0000313" key="6">
    <source>
        <dbReference type="Proteomes" id="UP000077659"/>
    </source>
</evidence>
<dbReference type="InterPro" id="IPR009057">
    <property type="entry name" value="Homeodomain-like_sf"/>
</dbReference>
<dbReference type="SMART" id="SM00342">
    <property type="entry name" value="HTH_ARAC"/>
    <property type="match status" value="1"/>
</dbReference>
<dbReference type="PANTHER" id="PTHR43436:SF1">
    <property type="entry name" value="TRANSCRIPTIONAL REGULATORY PROTEIN"/>
    <property type="match status" value="1"/>
</dbReference>
<dbReference type="EMBL" id="LXNG01000024">
    <property type="protein sequence ID" value="OAG66723.1"/>
    <property type="molecule type" value="Genomic_DNA"/>
</dbReference>